<dbReference type="PROSITE" id="PS50229">
    <property type="entry name" value="WH1"/>
    <property type="match status" value="1"/>
</dbReference>
<evidence type="ECO:0000313" key="1">
    <source>
        <dbReference type="EMBL" id="VDP61584.1"/>
    </source>
</evidence>
<reference evidence="1 2" key="1">
    <citation type="submission" date="2018-11" db="EMBL/GenBank/DDBJ databases">
        <authorList>
            <consortium name="Pathogen Informatics"/>
        </authorList>
    </citation>
    <scope>NUCLEOTIDE SEQUENCE [LARGE SCALE GENOMIC DNA]</scope>
    <source>
        <strain>Denwood</strain>
        <strain evidence="2">Zambia</strain>
    </source>
</reference>
<dbReference type="STRING" id="31246.A0A183PEA4"/>
<dbReference type="Gene3D" id="2.30.29.30">
    <property type="entry name" value="Pleckstrin-homology domain (PH domain)/Phosphotyrosine-binding domain (PTB)"/>
    <property type="match status" value="1"/>
</dbReference>
<dbReference type="EMBL" id="UZAL01032706">
    <property type="protein sequence ID" value="VDP61584.1"/>
    <property type="molecule type" value="Genomic_DNA"/>
</dbReference>
<dbReference type="SMART" id="SM00461">
    <property type="entry name" value="WH1"/>
    <property type="match status" value="1"/>
</dbReference>
<dbReference type="InterPro" id="IPR000697">
    <property type="entry name" value="WH1/EVH1_dom"/>
</dbReference>
<gene>
    <name evidence="1" type="ORF">SMTD_LOCUS12690</name>
</gene>
<dbReference type="SUPFAM" id="SSF50729">
    <property type="entry name" value="PH domain-like"/>
    <property type="match status" value="1"/>
</dbReference>
<dbReference type="AlphaFoldDB" id="A0A183PEA4"/>
<proteinExistence type="predicted"/>
<sequence>MFRLSSKVKKESPVASAQAYVLHFNTEDRIWLPSGGTRSLSWVQILQQKGLDAYRIVGWRQPDNQVVVNSVLKAGLEYQIHGQFHEWRDPITSRVYGLHFPEQEDAAMFLKTINFILNKLTNPVSYILEIVRKNQFNIFLLLRFYYN</sequence>
<dbReference type="PANTHER" id="PTHR11202:SF22">
    <property type="entry name" value="PROTEIN ENABLED"/>
    <property type="match status" value="1"/>
</dbReference>
<evidence type="ECO:0000313" key="2">
    <source>
        <dbReference type="Proteomes" id="UP000269396"/>
    </source>
</evidence>
<keyword evidence="2" id="KW-1185">Reference proteome</keyword>
<dbReference type="InterPro" id="IPR011993">
    <property type="entry name" value="PH-like_dom_sf"/>
</dbReference>
<organism evidence="1 2">
    <name type="scientific">Schistosoma mattheei</name>
    <dbReference type="NCBI Taxonomy" id="31246"/>
    <lineage>
        <taxon>Eukaryota</taxon>
        <taxon>Metazoa</taxon>
        <taxon>Spiralia</taxon>
        <taxon>Lophotrochozoa</taxon>
        <taxon>Platyhelminthes</taxon>
        <taxon>Trematoda</taxon>
        <taxon>Digenea</taxon>
        <taxon>Strigeidida</taxon>
        <taxon>Schistosomatoidea</taxon>
        <taxon>Schistosomatidae</taxon>
        <taxon>Schistosoma</taxon>
    </lineage>
</organism>
<name>A0A183PEA4_9TREM</name>
<accession>A0A183PEA4</accession>
<dbReference type="PANTHER" id="PTHR11202">
    <property type="entry name" value="SPROUTY-RELATED, EVH1 DOMAIN-CONTAINING PROTEIN FAMILY MEMBER"/>
    <property type="match status" value="1"/>
</dbReference>
<protein>
    <submittedName>
        <fullName evidence="1">Uncharacterized protein</fullName>
    </submittedName>
</protein>
<dbReference type="Proteomes" id="UP000269396">
    <property type="component" value="Unassembled WGS sequence"/>
</dbReference>
<dbReference type="Pfam" id="PF00568">
    <property type="entry name" value="WH1"/>
    <property type="match status" value="1"/>
</dbReference>